<keyword evidence="3" id="KW-1185">Reference proteome</keyword>
<gene>
    <name evidence="2" type="ORF">BDY21DRAFT_149029</name>
</gene>
<feature type="compositionally biased region" description="Polar residues" evidence="1">
    <location>
        <begin position="121"/>
        <end position="130"/>
    </location>
</feature>
<dbReference type="AlphaFoldDB" id="A0A6A6NMM2"/>
<accession>A0A6A6NMM2</accession>
<feature type="region of interest" description="Disordered" evidence="1">
    <location>
        <begin position="112"/>
        <end position="141"/>
    </location>
</feature>
<protein>
    <submittedName>
        <fullName evidence="2">Uncharacterized protein</fullName>
    </submittedName>
</protein>
<sequence>MPVGLLARRDDSASTIWATDVYASIRYLFQPDPSFLPSTRPPSTSRKIPILLQWQISPFRRGGQHHPTTRLPTALPRPWFLSPPPPLHRLAVVGHASMWCVCVCAPRLRSPPHPRCPSSPGTTHGLQRPSNHPGRAAAEDSRRGLAAVRSACLPWIAGLYVGCRARLGPRGRARKPD</sequence>
<evidence type="ECO:0000313" key="2">
    <source>
        <dbReference type="EMBL" id="KAF2452990.1"/>
    </source>
</evidence>
<reference evidence="2" key="1">
    <citation type="journal article" date="2020" name="Stud. Mycol.">
        <title>101 Dothideomycetes genomes: a test case for predicting lifestyles and emergence of pathogens.</title>
        <authorList>
            <person name="Haridas S."/>
            <person name="Albert R."/>
            <person name="Binder M."/>
            <person name="Bloem J."/>
            <person name="Labutti K."/>
            <person name="Salamov A."/>
            <person name="Andreopoulos B."/>
            <person name="Baker S."/>
            <person name="Barry K."/>
            <person name="Bills G."/>
            <person name="Bluhm B."/>
            <person name="Cannon C."/>
            <person name="Castanera R."/>
            <person name="Culley D."/>
            <person name="Daum C."/>
            <person name="Ezra D."/>
            <person name="Gonzalez J."/>
            <person name="Henrissat B."/>
            <person name="Kuo A."/>
            <person name="Liang C."/>
            <person name="Lipzen A."/>
            <person name="Lutzoni F."/>
            <person name="Magnuson J."/>
            <person name="Mondo S."/>
            <person name="Nolan M."/>
            <person name="Ohm R."/>
            <person name="Pangilinan J."/>
            <person name="Park H.-J."/>
            <person name="Ramirez L."/>
            <person name="Alfaro M."/>
            <person name="Sun H."/>
            <person name="Tritt A."/>
            <person name="Yoshinaga Y."/>
            <person name="Zwiers L.-H."/>
            <person name="Turgeon B."/>
            <person name="Goodwin S."/>
            <person name="Spatafora J."/>
            <person name="Crous P."/>
            <person name="Grigoriev I."/>
        </authorList>
    </citation>
    <scope>NUCLEOTIDE SEQUENCE</scope>
    <source>
        <strain evidence="2">ATCC 16933</strain>
    </source>
</reference>
<evidence type="ECO:0000313" key="3">
    <source>
        <dbReference type="Proteomes" id="UP000799766"/>
    </source>
</evidence>
<name>A0A6A6NMM2_9PEZI</name>
<proteinExistence type="predicted"/>
<organism evidence="2 3">
    <name type="scientific">Lineolata rhizophorae</name>
    <dbReference type="NCBI Taxonomy" id="578093"/>
    <lineage>
        <taxon>Eukaryota</taxon>
        <taxon>Fungi</taxon>
        <taxon>Dikarya</taxon>
        <taxon>Ascomycota</taxon>
        <taxon>Pezizomycotina</taxon>
        <taxon>Dothideomycetes</taxon>
        <taxon>Dothideomycetes incertae sedis</taxon>
        <taxon>Lineolatales</taxon>
        <taxon>Lineolataceae</taxon>
        <taxon>Lineolata</taxon>
    </lineage>
</organism>
<dbReference type="EMBL" id="MU001701">
    <property type="protein sequence ID" value="KAF2452990.1"/>
    <property type="molecule type" value="Genomic_DNA"/>
</dbReference>
<dbReference type="Proteomes" id="UP000799766">
    <property type="component" value="Unassembled WGS sequence"/>
</dbReference>
<evidence type="ECO:0000256" key="1">
    <source>
        <dbReference type="SAM" id="MobiDB-lite"/>
    </source>
</evidence>